<evidence type="ECO:0000259" key="6">
    <source>
        <dbReference type="SMART" id="SM00900"/>
    </source>
</evidence>
<dbReference type="GO" id="GO:0010181">
    <property type="term" value="F:FMN binding"/>
    <property type="evidence" value="ECO:0007669"/>
    <property type="project" value="InterPro"/>
</dbReference>
<dbReference type="PANTHER" id="PTHR30224">
    <property type="entry name" value="ELECTRON TRANSPORT PROTEIN"/>
    <property type="match status" value="1"/>
</dbReference>
<comment type="subcellular location">
    <subcellularLocation>
        <location evidence="1">Cell membrane</location>
    </subcellularLocation>
</comment>
<evidence type="ECO:0000313" key="7">
    <source>
        <dbReference type="EMBL" id="MYN11170.1"/>
    </source>
</evidence>
<evidence type="ECO:0000256" key="5">
    <source>
        <dbReference type="SAM" id="SignalP"/>
    </source>
</evidence>
<feature type="chain" id="PRO_5030887178" evidence="5">
    <location>
        <begin position="37"/>
        <end position="738"/>
    </location>
</feature>
<gene>
    <name evidence="7" type="ORF">GTP77_28015</name>
</gene>
<keyword evidence="2" id="KW-1003">Cell membrane</keyword>
<dbReference type="GO" id="GO:0045893">
    <property type="term" value="P:positive regulation of DNA-templated transcription"/>
    <property type="evidence" value="ECO:0007669"/>
    <property type="project" value="InterPro"/>
</dbReference>
<accession>A0A7X4KQQ6</accession>
<protein>
    <submittedName>
        <fullName evidence="7">4Fe-4S binding protein</fullName>
    </submittedName>
</protein>
<dbReference type="SMART" id="SM00900">
    <property type="entry name" value="FMN_bind"/>
    <property type="match status" value="1"/>
</dbReference>
<organism evidence="7 8">
    <name type="scientific">Pseudoduganella aquatica</name>
    <dbReference type="NCBI Taxonomy" id="2660641"/>
    <lineage>
        <taxon>Bacteria</taxon>
        <taxon>Pseudomonadati</taxon>
        <taxon>Pseudomonadota</taxon>
        <taxon>Betaproteobacteria</taxon>
        <taxon>Burkholderiales</taxon>
        <taxon>Oxalobacteraceae</taxon>
        <taxon>Telluria group</taxon>
        <taxon>Pseudoduganella</taxon>
    </lineage>
</organism>
<feature type="transmembrane region" description="Helical" evidence="4">
    <location>
        <begin position="462"/>
        <end position="481"/>
    </location>
</feature>
<dbReference type="PANTHER" id="PTHR30224:SF4">
    <property type="entry name" value="ELECTRON TRANSPORT PROTEIN YCCM-RELATED"/>
    <property type="match status" value="1"/>
</dbReference>
<sequence>MAQADILQARPQAWRHCARRLRHCSLLALAAAVALAAALALPVPAEAGQLVRAAVAQLFPAPLMVGERDAELPVWPLYRQNATATELAGYVFESADLAPVPGFAGVPPNLLVALDAKGKFIGVSLLSQHEPVFLEGLGEPPLRQFLAQYKGVPLASSIRIGGKDDKSGSARDVHLDGVAKATASVRIINQSVLSAALKVARARLGFAAGRDPSLAARVREDVDEVLSLERMVAQGVLQQLRVPNREAEALFKGTPGAALDAEALRDPDGVFLDLRMAYVSVPAVGRSLLSPRSWNKLQARLEPGDHALLAIWSGRYTLMPDEFVRGSVPDRLVLKQQGLPLELRDLDLDLALKEPAAFGGARVAAFRVIAQAGLDPGLPLDFALPLTRSKGIVYPERITRELALQYRLPQRYYIAGAADEKSWGSVWRARAWELGILSAGLLALAGALMLQRRLAANGKRLQRFRIAYLLFTAGFVGYWAQAQLSIVNVAGAMQALAAGRSLAYLMFDPATLLVWVFALAALLAWGRGAYCGWLCPFGALQEFSAHLGRVLRLPQIRLRSSADVRLKWLKFAALAAIAINVLIASSATSAAIAAPAALWQERLVELEPFKTAITLGFVRSWPYVAYAAGLVLLSAFWFKFFCRYLCPLGACLALLGRVRLFDWLPRRAECGQPCQTCRHRCAYQSIQPAGTVDYGECFQCLDCVVIHDSEDKCAPLLMERKRSNFIPIARADAKEQTS</sequence>
<dbReference type="InterPro" id="IPR017896">
    <property type="entry name" value="4Fe4S_Fe-S-bd"/>
</dbReference>
<feature type="transmembrane region" description="Helical" evidence="4">
    <location>
        <begin position="571"/>
        <end position="600"/>
    </location>
</feature>
<dbReference type="EMBL" id="WWCU01000057">
    <property type="protein sequence ID" value="MYN11170.1"/>
    <property type="molecule type" value="Genomic_DNA"/>
</dbReference>
<evidence type="ECO:0000256" key="3">
    <source>
        <dbReference type="ARBA" id="ARBA00023136"/>
    </source>
</evidence>
<reference evidence="7 8" key="1">
    <citation type="submission" date="2019-12" db="EMBL/GenBank/DDBJ databases">
        <title>Novel species isolated from a subtropical stream in China.</title>
        <authorList>
            <person name="Lu H."/>
        </authorList>
    </citation>
    <scope>NUCLEOTIDE SEQUENCE [LARGE SCALE GENOMIC DNA]</scope>
    <source>
        <strain evidence="7 8">FT127W</strain>
    </source>
</reference>
<dbReference type="InterPro" id="IPR052378">
    <property type="entry name" value="NosR_regulator"/>
</dbReference>
<keyword evidence="8" id="KW-1185">Reference proteome</keyword>
<feature type="transmembrane region" description="Helical" evidence="4">
    <location>
        <begin position="431"/>
        <end position="450"/>
    </location>
</feature>
<keyword evidence="5" id="KW-0732">Signal</keyword>
<dbReference type="PIRSF" id="PIRSF036354">
    <property type="entry name" value="NosR"/>
    <property type="match status" value="1"/>
</dbReference>
<dbReference type="InterPro" id="IPR011399">
    <property type="entry name" value="NosR"/>
</dbReference>
<comment type="caution">
    <text evidence="7">The sequence shown here is derived from an EMBL/GenBank/DDBJ whole genome shotgun (WGS) entry which is preliminary data.</text>
</comment>
<evidence type="ECO:0000256" key="1">
    <source>
        <dbReference type="ARBA" id="ARBA00004236"/>
    </source>
</evidence>
<evidence type="ECO:0000256" key="2">
    <source>
        <dbReference type="ARBA" id="ARBA00022475"/>
    </source>
</evidence>
<dbReference type="SUPFAM" id="SSF54862">
    <property type="entry name" value="4Fe-4S ferredoxins"/>
    <property type="match status" value="1"/>
</dbReference>
<evidence type="ECO:0000256" key="4">
    <source>
        <dbReference type="SAM" id="Phobius"/>
    </source>
</evidence>
<dbReference type="Proteomes" id="UP000450676">
    <property type="component" value="Unassembled WGS sequence"/>
</dbReference>
<dbReference type="AlphaFoldDB" id="A0A7X4KQQ6"/>
<dbReference type="RefSeq" id="WP_161075438.1">
    <property type="nucleotide sequence ID" value="NZ_WWCU01000057.1"/>
</dbReference>
<feature type="signal peptide" evidence="5">
    <location>
        <begin position="1"/>
        <end position="36"/>
    </location>
</feature>
<feature type="transmembrane region" description="Helical" evidence="4">
    <location>
        <begin position="501"/>
        <end position="525"/>
    </location>
</feature>
<dbReference type="Pfam" id="PF12801">
    <property type="entry name" value="Fer4_5"/>
    <property type="match status" value="2"/>
</dbReference>
<dbReference type="GO" id="GO:0003677">
    <property type="term" value="F:DNA binding"/>
    <property type="evidence" value="ECO:0007669"/>
    <property type="project" value="InterPro"/>
</dbReference>
<dbReference type="InterPro" id="IPR007329">
    <property type="entry name" value="FMN-bd"/>
</dbReference>
<keyword evidence="4" id="KW-0812">Transmembrane</keyword>
<name>A0A7X4KQQ6_9BURK</name>
<keyword evidence="4" id="KW-1133">Transmembrane helix</keyword>
<feature type="transmembrane region" description="Helical" evidence="4">
    <location>
        <begin position="620"/>
        <end position="638"/>
    </location>
</feature>
<proteinExistence type="predicted"/>
<feature type="domain" description="FMN-binding" evidence="6">
    <location>
        <begin position="102"/>
        <end position="199"/>
    </location>
</feature>
<dbReference type="GO" id="GO:0005886">
    <property type="term" value="C:plasma membrane"/>
    <property type="evidence" value="ECO:0007669"/>
    <property type="project" value="UniProtKB-SubCell"/>
</dbReference>
<evidence type="ECO:0000313" key="8">
    <source>
        <dbReference type="Proteomes" id="UP000450676"/>
    </source>
</evidence>
<keyword evidence="3 4" id="KW-0472">Membrane</keyword>